<accession>A0ABU2FJJ9</accession>
<reference evidence="10 11" key="1">
    <citation type="submission" date="2022-06" db="EMBL/GenBank/DDBJ databases">
        <title>Halomicroarcula sp. a new haloarchaeum isolate from saline soil.</title>
        <authorList>
            <person name="Strakova D."/>
            <person name="Galisteo C."/>
            <person name="Sanchez-Porro C."/>
            <person name="Ventosa A."/>
        </authorList>
    </citation>
    <scope>NUCLEOTIDE SEQUENCE [LARGE SCALE GENOMIC DNA]</scope>
    <source>
        <strain evidence="10 11">S3CR25-11</strain>
    </source>
</reference>
<evidence type="ECO:0000256" key="6">
    <source>
        <dbReference type="ARBA" id="ARBA00023125"/>
    </source>
</evidence>
<dbReference type="InterPro" id="IPR002052">
    <property type="entry name" value="DNA_methylase_N6_adenine_CS"/>
</dbReference>
<feature type="domain" description="Type II methyltransferase M.TaqI-like" evidence="8">
    <location>
        <begin position="75"/>
        <end position="185"/>
    </location>
</feature>
<dbReference type="PANTHER" id="PTHR33841">
    <property type="entry name" value="DNA METHYLTRANSFERASE YEEA-RELATED"/>
    <property type="match status" value="1"/>
</dbReference>
<evidence type="ECO:0000256" key="7">
    <source>
        <dbReference type="ARBA" id="ARBA00047942"/>
    </source>
</evidence>
<proteinExistence type="predicted"/>
<evidence type="ECO:0000256" key="5">
    <source>
        <dbReference type="ARBA" id="ARBA00022747"/>
    </source>
</evidence>
<evidence type="ECO:0000313" key="10">
    <source>
        <dbReference type="EMBL" id="MDS0280929.1"/>
    </source>
</evidence>
<dbReference type="InterPro" id="IPR025931">
    <property type="entry name" value="TaqI_C"/>
</dbReference>
<dbReference type="Gene3D" id="3.40.50.150">
    <property type="entry name" value="Vaccinia Virus protein VP39"/>
    <property type="match status" value="1"/>
</dbReference>
<dbReference type="GO" id="GO:0008168">
    <property type="term" value="F:methyltransferase activity"/>
    <property type="evidence" value="ECO:0007669"/>
    <property type="project" value="UniProtKB-KW"/>
</dbReference>
<evidence type="ECO:0000256" key="1">
    <source>
        <dbReference type="ARBA" id="ARBA00011900"/>
    </source>
</evidence>
<dbReference type="PRINTS" id="PR00507">
    <property type="entry name" value="N12N6MTFRASE"/>
</dbReference>
<organism evidence="10 11">
    <name type="scientific">Haloarcula onubensis</name>
    <dbReference type="NCBI Taxonomy" id="2950539"/>
    <lineage>
        <taxon>Archaea</taxon>
        <taxon>Methanobacteriati</taxon>
        <taxon>Methanobacteriota</taxon>
        <taxon>Stenosarchaea group</taxon>
        <taxon>Halobacteria</taxon>
        <taxon>Halobacteriales</taxon>
        <taxon>Haloarculaceae</taxon>
        <taxon>Haloarcula</taxon>
    </lineage>
</organism>
<dbReference type="EC" id="2.1.1.72" evidence="1"/>
<keyword evidence="4" id="KW-0949">S-adenosyl-L-methionine</keyword>
<dbReference type="SUPFAM" id="SSF53335">
    <property type="entry name" value="S-adenosyl-L-methionine-dependent methyltransferases"/>
    <property type="match status" value="1"/>
</dbReference>
<keyword evidence="3" id="KW-0808">Transferase</keyword>
<dbReference type="RefSeq" id="WP_310898771.1">
    <property type="nucleotide sequence ID" value="NZ_JAMQOS010000001.1"/>
</dbReference>
<dbReference type="Proteomes" id="UP001268864">
    <property type="component" value="Unassembled WGS sequence"/>
</dbReference>
<evidence type="ECO:0000259" key="9">
    <source>
        <dbReference type="Pfam" id="PF12950"/>
    </source>
</evidence>
<evidence type="ECO:0000313" key="11">
    <source>
        <dbReference type="Proteomes" id="UP001268864"/>
    </source>
</evidence>
<dbReference type="InterPro" id="IPR011639">
    <property type="entry name" value="MethylTrfase_TaqI-like_dom"/>
</dbReference>
<evidence type="ECO:0000256" key="2">
    <source>
        <dbReference type="ARBA" id="ARBA00022603"/>
    </source>
</evidence>
<dbReference type="PANTHER" id="PTHR33841:SF1">
    <property type="entry name" value="DNA METHYLTRANSFERASE A"/>
    <property type="match status" value="1"/>
</dbReference>
<name>A0ABU2FJJ9_9EURY</name>
<keyword evidence="5" id="KW-0680">Restriction system</keyword>
<dbReference type="InterPro" id="IPR029063">
    <property type="entry name" value="SAM-dependent_MTases_sf"/>
</dbReference>
<dbReference type="Pfam" id="PF12950">
    <property type="entry name" value="TaqI_C"/>
    <property type="match status" value="1"/>
</dbReference>
<keyword evidence="6" id="KW-0238">DNA-binding</keyword>
<evidence type="ECO:0000259" key="8">
    <source>
        <dbReference type="Pfam" id="PF07669"/>
    </source>
</evidence>
<dbReference type="EMBL" id="JAMQOS010000001">
    <property type="protein sequence ID" value="MDS0280929.1"/>
    <property type="molecule type" value="Genomic_DNA"/>
</dbReference>
<keyword evidence="2 10" id="KW-0489">Methyltransferase</keyword>
<feature type="domain" description="TaqI-like C-terminal specificity" evidence="9">
    <location>
        <begin position="359"/>
        <end position="444"/>
    </location>
</feature>
<dbReference type="GO" id="GO:0032259">
    <property type="term" value="P:methylation"/>
    <property type="evidence" value="ECO:0007669"/>
    <property type="project" value="UniProtKB-KW"/>
</dbReference>
<dbReference type="Pfam" id="PF07669">
    <property type="entry name" value="Eco57I"/>
    <property type="match status" value="1"/>
</dbReference>
<sequence length="457" mass="52587">MKGHVPTPREITERMVEELFDEHPPEEDDRILYPGVGDGPFVSAVKRYCLKRDLPTPEGTAIELDPELLAKAREQNGDTPVDFLEEDFLNISEEDIGQFDYVIGNPPYVPIEGLSEEEKERYKNNFRTAEQRFDLYILFFEQALNLLADQGRLVFITPEKFEYTHTTSELRRLMASYHVERIEHVREDTFDGHVTYPTITTIHDRDADETRIIRRDGTEDTVELPRDGASWASYIRSGETDAYDYDSGVTLGDVTKRISCGLATGRDTIFVQSEEEVPEQLVEEGWTYPTTSGKQLTVNDGPDSNDLIICPYDENGNLTTEDELGVYGDWAELHRDELESRSCVKKGKVWYSWHENPPMDDLYGVEKILCKDVCDPPEFWADREGDIVPRHSVYYIIPDDGVDLEDLLDYLNSPKARAWIEENAQKAANDYYRMQSKVLRKLPVPEEFGKTKQTKLI</sequence>
<comment type="caution">
    <text evidence="10">The sequence shown here is derived from an EMBL/GenBank/DDBJ whole genome shotgun (WGS) entry which is preliminary data.</text>
</comment>
<protein>
    <recommendedName>
        <fullName evidence="1">site-specific DNA-methyltransferase (adenine-specific)</fullName>
        <ecNumber evidence="1">2.1.1.72</ecNumber>
    </recommendedName>
</protein>
<comment type="catalytic activity">
    <reaction evidence="7">
        <text>a 2'-deoxyadenosine in DNA + S-adenosyl-L-methionine = an N(6)-methyl-2'-deoxyadenosine in DNA + S-adenosyl-L-homocysteine + H(+)</text>
        <dbReference type="Rhea" id="RHEA:15197"/>
        <dbReference type="Rhea" id="RHEA-COMP:12418"/>
        <dbReference type="Rhea" id="RHEA-COMP:12419"/>
        <dbReference type="ChEBI" id="CHEBI:15378"/>
        <dbReference type="ChEBI" id="CHEBI:57856"/>
        <dbReference type="ChEBI" id="CHEBI:59789"/>
        <dbReference type="ChEBI" id="CHEBI:90615"/>
        <dbReference type="ChEBI" id="CHEBI:90616"/>
        <dbReference type="EC" id="2.1.1.72"/>
    </reaction>
</comment>
<evidence type="ECO:0000256" key="4">
    <source>
        <dbReference type="ARBA" id="ARBA00022691"/>
    </source>
</evidence>
<dbReference type="PROSITE" id="PS00092">
    <property type="entry name" value="N6_MTASE"/>
    <property type="match status" value="1"/>
</dbReference>
<dbReference type="InterPro" id="IPR050953">
    <property type="entry name" value="N4_N6_ade-DNA_methylase"/>
</dbReference>
<dbReference type="CDD" id="cd02440">
    <property type="entry name" value="AdoMet_MTases"/>
    <property type="match status" value="1"/>
</dbReference>
<gene>
    <name evidence="10" type="ORF">NDI86_02270</name>
</gene>
<evidence type="ECO:0000256" key="3">
    <source>
        <dbReference type="ARBA" id="ARBA00022679"/>
    </source>
</evidence>
<keyword evidence="11" id="KW-1185">Reference proteome</keyword>